<dbReference type="FunFam" id="2.30.33.40:FF:000001">
    <property type="entry name" value="10 kDa chaperonin"/>
    <property type="match status" value="1"/>
</dbReference>
<proteinExistence type="inferred from homology"/>
<dbReference type="Gene3D" id="2.30.33.40">
    <property type="entry name" value="GroES chaperonin"/>
    <property type="match status" value="1"/>
</dbReference>
<keyword evidence="3" id="KW-0963">Cytoplasm</keyword>
<keyword evidence="2 3" id="KW-0143">Chaperone</keyword>
<dbReference type="PRINTS" id="PR00297">
    <property type="entry name" value="CHAPERONIN10"/>
</dbReference>
<dbReference type="CDD" id="cd00320">
    <property type="entry name" value="cpn10"/>
    <property type="match status" value="1"/>
</dbReference>
<dbReference type="GO" id="GO:0044183">
    <property type="term" value="F:protein folding chaperone"/>
    <property type="evidence" value="ECO:0007669"/>
    <property type="project" value="InterPro"/>
</dbReference>
<dbReference type="HAMAP" id="MF_00580">
    <property type="entry name" value="CH10"/>
    <property type="match status" value="1"/>
</dbReference>
<evidence type="ECO:0000256" key="4">
    <source>
        <dbReference type="RuleBase" id="RU000535"/>
    </source>
</evidence>
<dbReference type="GO" id="GO:0005524">
    <property type="term" value="F:ATP binding"/>
    <property type="evidence" value="ECO:0007669"/>
    <property type="project" value="InterPro"/>
</dbReference>
<dbReference type="Pfam" id="PF00166">
    <property type="entry name" value="Cpn10"/>
    <property type="match status" value="1"/>
</dbReference>
<dbReference type="GO" id="GO:0051087">
    <property type="term" value="F:protein-folding chaperone binding"/>
    <property type="evidence" value="ECO:0007669"/>
    <property type="project" value="TreeGrafter"/>
</dbReference>
<dbReference type="NCBIfam" id="NF001531">
    <property type="entry name" value="PRK00364.2-2"/>
    <property type="match status" value="1"/>
</dbReference>
<evidence type="ECO:0000256" key="2">
    <source>
        <dbReference type="ARBA" id="ARBA00023186"/>
    </source>
</evidence>
<accession>A0A2M6WYM5</accession>
<reference evidence="6" key="1">
    <citation type="submission" date="2017-09" db="EMBL/GenBank/DDBJ databases">
        <title>Depth-based differentiation of microbial function through sediment-hosted aquifers and enrichment of novel symbionts in the deep terrestrial subsurface.</title>
        <authorList>
            <person name="Probst A.J."/>
            <person name="Ladd B."/>
            <person name="Jarett J.K."/>
            <person name="Geller-Mcgrath D.E."/>
            <person name="Sieber C.M.K."/>
            <person name="Emerson J.B."/>
            <person name="Anantharaman K."/>
            <person name="Thomas B.C."/>
            <person name="Malmstrom R."/>
            <person name="Stieglmeier M."/>
            <person name="Klingl A."/>
            <person name="Woyke T."/>
            <person name="Ryan C.M."/>
            <person name="Banfield J.F."/>
        </authorList>
    </citation>
    <scope>NUCLEOTIDE SEQUENCE [LARGE SCALE GENOMIC DNA]</scope>
</reference>
<dbReference type="GO" id="GO:0051082">
    <property type="term" value="F:unfolded protein binding"/>
    <property type="evidence" value="ECO:0007669"/>
    <property type="project" value="TreeGrafter"/>
</dbReference>
<protein>
    <recommendedName>
        <fullName evidence="3">Co-chaperonin GroES</fullName>
    </recommendedName>
    <alternativeName>
        <fullName evidence="3">10 kDa chaperonin</fullName>
    </alternativeName>
    <alternativeName>
        <fullName evidence="3">Chaperonin-10</fullName>
        <shortName evidence="3">Cpn10</shortName>
    </alternativeName>
</protein>
<dbReference type="SUPFAM" id="SSF50129">
    <property type="entry name" value="GroES-like"/>
    <property type="match status" value="1"/>
</dbReference>
<dbReference type="AlphaFoldDB" id="A0A2M6WYM5"/>
<evidence type="ECO:0000256" key="1">
    <source>
        <dbReference type="ARBA" id="ARBA00006975"/>
    </source>
</evidence>
<dbReference type="GO" id="GO:0046872">
    <property type="term" value="F:metal ion binding"/>
    <property type="evidence" value="ECO:0007669"/>
    <property type="project" value="TreeGrafter"/>
</dbReference>
<comment type="function">
    <text evidence="3 4">Together with the chaperonin GroEL, plays an essential role in assisting protein folding. The GroEL-GroES system forms a nano-cage that allows encapsulation of the non-native substrate proteins and provides a physical environment optimized to promote and accelerate protein folding. GroES binds to the apical surface of the GroEL ring, thereby capping the opening of the GroEL channel.</text>
</comment>
<dbReference type="PANTHER" id="PTHR10772">
    <property type="entry name" value="10 KDA HEAT SHOCK PROTEIN"/>
    <property type="match status" value="1"/>
</dbReference>
<dbReference type="EMBL" id="PEZP01000041">
    <property type="protein sequence ID" value="PIT97888.1"/>
    <property type="molecule type" value="Genomic_DNA"/>
</dbReference>
<dbReference type="NCBIfam" id="NF001533">
    <property type="entry name" value="PRK00364.2-4"/>
    <property type="match status" value="1"/>
</dbReference>
<dbReference type="GO" id="GO:0005737">
    <property type="term" value="C:cytoplasm"/>
    <property type="evidence" value="ECO:0007669"/>
    <property type="project" value="UniProtKB-SubCell"/>
</dbReference>
<dbReference type="Proteomes" id="UP000230731">
    <property type="component" value="Unassembled WGS sequence"/>
</dbReference>
<evidence type="ECO:0000256" key="3">
    <source>
        <dbReference type="HAMAP-Rule" id="MF_00580"/>
    </source>
</evidence>
<comment type="caution">
    <text evidence="5">The sequence shown here is derived from an EMBL/GenBank/DDBJ whole genome shotgun (WGS) entry which is preliminary data.</text>
</comment>
<comment type="subunit">
    <text evidence="3">Heptamer of 7 subunits arranged in a ring. Interacts with the chaperonin GroEL.</text>
</comment>
<dbReference type="InterPro" id="IPR037124">
    <property type="entry name" value="Chaperonin_GroES_sf"/>
</dbReference>
<evidence type="ECO:0000313" key="5">
    <source>
        <dbReference type="EMBL" id="PIT97888.1"/>
    </source>
</evidence>
<dbReference type="PANTHER" id="PTHR10772:SF58">
    <property type="entry name" value="CO-CHAPERONIN GROES"/>
    <property type="match status" value="1"/>
</dbReference>
<gene>
    <name evidence="3" type="primary">groES</name>
    <name evidence="3" type="synonym">groS</name>
    <name evidence="5" type="ORF">COT71_03685</name>
</gene>
<sequence length="98" mass="10736">MRIEPLYDNVVIKPLKEEEVTASGIVLPDTVDKEKPMQGEVVAVGPGKRAKNGETVPLTVKVGDRVLFTKYAPDEVEIDDEDYLVLAESKILGIVRSA</sequence>
<dbReference type="InterPro" id="IPR020818">
    <property type="entry name" value="Chaperonin_GroES"/>
</dbReference>
<organism evidence="5 6">
    <name type="scientific">Candidatus Andersenbacteria bacterium CG10_big_fil_rev_8_21_14_0_10_54_11</name>
    <dbReference type="NCBI Taxonomy" id="1974485"/>
    <lineage>
        <taxon>Bacteria</taxon>
        <taxon>Candidatus Anderseniibacteriota</taxon>
    </lineage>
</organism>
<name>A0A2M6WYM5_9BACT</name>
<dbReference type="InterPro" id="IPR011032">
    <property type="entry name" value="GroES-like_sf"/>
</dbReference>
<comment type="subcellular location">
    <subcellularLocation>
        <location evidence="3">Cytoplasm</location>
    </subcellularLocation>
</comment>
<comment type="similarity">
    <text evidence="1 3 4">Belongs to the GroES chaperonin family.</text>
</comment>
<dbReference type="SMART" id="SM00883">
    <property type="entry name" value="Cpn10"/>
    <property type="match status" value="1"/>
</dbReference>
<evidence type="ECO:0000313" key="6">
    <source>
        <dbReference type="Proteomes" id="UP000230731"/>
    </source>
</evidence>